<dbReference type="Gene3D" id="3.40.250.10">
    <property type="entry name" value="Rhodanese-like domain"/>
    <property type="match status" value="1"/>
</dbReference>
<dbReference type="InterPro" id="IPR001763">
    <property type="entry name" value="Rhodanese-like_dom"/>
</dbReference>
<dbReference type="AlphaFoldDB" id="A0A926NPC9"/>
<dbReference type="NCBIfam" id="NF008752">
    <property type="entry name" value="PRK11784.1-4"/>
    <property type="match status" value="1"/>
</dbReference>
<keyword evidence="4" id="KW-1185">Reference proteome</keyword>
<accession>A0A926NPC9</accession>
<dbReference type="GO" id="GO:0002098">
    <property type="term" value="P:tRNA wobble uridine modification"/>
    <property type="evidence" value="ECO:0007669"/>
    <property type="project" value="InterPro"/>
</dbReference>
<dbReference type="Proteomes" id="UP000619078">
    <property type="component" value="Unassembled WGS sequence"/>
</dbReference>
<dbReference type="InterPro" id="IPR036873">
    <property type="entry name" value="Rhodanese-like_dom_sf"/>
</dbReference>
<reference evidence="3" key="1">
    <citation type="submission" date="2020-09" db="EMBL/GenBank/DDBJ databases">
        <title>Novel species of Mucilaginibacter isolated from a glacier on the Tibetan Plateau.</title>
        <authorList>
            <person name="Liu Q."/>
            <person name="Xin Y.-H."/>
        </authorList>
    </citation>
    <scope>NUCLEOTIDE SEQUENCE</scope>
    <source>
        <strain evidence="3">ZB1P21</strain>
    </source>
</reference>
<dbReference type="InterPro" id="IPR017582">
    <property type="entry name" value="SelU"/>
</dbReference>
<dbReference type="InterPro" id="IPR058840">
    <property type="entry name" value="AAA_SelU"/>
</dbReference>
<dbReference type="SMART" id="SM00450">
    <property type="entry name" value="RHOD"/>
    <property type="match status" value="1"/>
</dbReference>
<dbReference type="PROSITE" id="PS50206">
    <property type="entry name" value="RHODANESE_3"/>
    <property type="match status" value="1"/>
</dbReference>
<dbReference type="SUPFAM" id="SSF52540">
    <property type="entry name" value="P-loop containing nucleoside triphosphate hydrolases"/>
    <property type="match status" value="1"/>
</dbReference>
<keyword evidence="1" id="KW-0711">Selenium</keyword>
<feature type="domain" description="Rhodanese" evidence="2">
    <location>
        <begin position="13"/>
        <end position="134"/>
    </location>
</feature>
<dbReference type="Pfam" id="PF26341">
    <property type="entry name" value="AAA_SelU"/>
    <property type="match status" value="1"/>
</dbReference>
<organism evidence="3 4">
    <name type="scientific">Mucilaginibacter glaciei</name>
    <dbReference type="NCBI Taxonomy" id="2772109"/>
    <lineage>
        <taxon>Bacteria</taxon>
        <taxon>Pseudomonadati</taxon>
        <taxon>Bacteroidota</taxon>
        <taxon>Sphingobacteriia</taxon>
        <taxon>Sphingobacteriales</taxon>
        <taxon>Sphingobacteriaceae</taxon>
        <taxon>Mucilaginibacter</taxon>
    </lineage>
</organism>
<sequence>MFKPITINNFLLLKDSVALVDVRTPAEYAHGHVPGSFNLPLFSNEERIKVGTTYKQVGREEAILLGFDLAGPKWSGFIKDALIIAPKKKIGVHCWRGGMRSGAMAWALDLYGFEVYVIQGGYKKYRGWVHQQFDRPYNIQMLGGMTGSGKTRILQQLQVMGEQVIDLEYLAQHQGSSYGSMNKMVQPTQEQFENNLAEQLKNTHPQKKVWVEDESLTIGKRSIPNPFWQQMRDAAMIDIKVDLQQRVNALADEYGSLDKDFLIESTERIRKRLGPEQTKYAIEAIMEGRMRDFVKIVLVYYDKTYRTGLSKRDVSKVLSLELDDTDIATQANNILNFTINAAAN</sequence>
<evidence type="ECO:0000313" key="3">
    <source>
        <dbReference type="EMBL" id="MBD1392943.1"/>
    </source>
</evidence>
<dbReference type="EMBL" id="JACWMX010000002">
    <property type="protein sequence ID" value="MBD1392943.1"/>
    <property type="molecule type" value="Genomic_DNA"/>
</dbReference>
<dbReference type="GO" id="GO:0043828">
    <property type="term" value="F:tRNA 2-selenouridine synthase activity"/>
    <property type="evidence" value="ECO:0007669"/>
    <property type="project" value="InterPro"/>
</dbReference>
<dbReference type="RefSeq" id="WP_191162324.1">
    <property type="nucleotide sequence ID" value="NZ_JACWMX010000002.1"/>
</dbReference>
<dbReference type="InterPro" id="IPR027417">
    <property type="entry name" value="P-loop_NTPase"/>
</dbReference>
<protein>
    <submittedName>
        <fullName evidence="3">tRNA 2-selenouridine(34) synthase MnmH</fullName>
    </submittedName>
</protein>
<dbReference type="NCBIfam" id="NF008750">
    <property type="entry name" value="PRK11784.1-2"/>
    <property type="match status" value="1"/>
</dbReference>
<evidence type="ECO:0000256" key="1">
    <source>
        <dbReference type="ARBA" id="ARBA00023266"/>
    </source>
</evidence>
<dbReference type="PANTHER" id="PTHR30401:SF0">
    <property type="entry name" value="TRNA 2-SELENOURIDINE SYNTHASE"/>
    <property type="match status" value="1"/>
</dbReference>
<dbReference type="SUPFAM" id="SSF52821">
    <property type="entry name" value="Rhodanese/Cell cycle control phosphatase"/>
    <property type="match status" value="1"/>
</dbReference>
<evidence type="ECO:0000259" key="2">
    <source>
        <dbReference type="PROSITE" id="PS50206"/>
    </source>
</evidence>
<name>A0A926NPC9_9SPHI</name>
<evidence type="ECO:0000313" key="4">
    <source>
        <dbReference type="Proteomes" id="UP000619078"/>
    </source>
</evidence>
<dbReference type="PANTHER" id="PTHR30401">
    <property type="entry name" value="TRNA 2-SELENOURIDINE SYNTHASE"/>
    <property type="match status" value="1"/>
</dbReference>
<gene>
    <name evidence="3" type="primary">mnmH</name>
    <name evidence="3" type="ORF">IDJ76_07530</name>
</gene>
<proteinExistence type="predicted"/>
<dbReference type="NCBIfam" id="TIGR03167">
    <property type="entry name" value="tRNA_sel_U_synt"/>
    <property type="match status" value="1"/>
</dbReference>
<dbReference type="Pfam" id="PF00581">
    <property type="entry name" value="Rhodanese"/>
    <property type="match status" value="1"/>
</dbReference>
<comment type="caution">
    <text evidence="3">The sequence shown here is derived from an EMBL/GenBank/DDBJ whole genome shotgun (WGS) entry which is preliminary data.</text>
</comment>